<dbReference type="InterPro" id="IPR011082">
    <property type="entry name" value="Exosome-assoc_fac/DNA_repair"/>
</dbReference>
<organism evidence="8 9">
    <name type="scientific">Dinothrombium tinctorium</name>
    <dbReference type="NCBI Taxonomy" id="1965070"/>
    <lineage>
        <taxon>Eukaryota</taxon>
        <taxon>Metazoa</taxon>
        <taxon>Ecdysozoa</taxon>
        <taxon>Arthropoda</taxon>
        <taxon>Chelicerata</taxon>
        <taxon>Arachnida</taxon>
        <taxon>Acari</taxon>
        <taxon>Acariformes</taxon>
        <taxon>Trombidiformes</taxon>
        <taxon>Prostigmata</taxon>
        <taxon>Anystina</taxon>
        <taxon>Parasitengona</taxon>
        <taxon>Trombidioidea</taxon>
        <taxon>Trombidiidae</taxon>
        <taxon>Dinothrombium</taxon>
    </lineage>
</organism>
<evidence type="ECO:0000313" key="9">
    <source>
        <dbReference type="Proteomes" id="UP000285301"/>
    </source>
</evidence>
<dbReference type="EMBL" id="NCKU01005239">
    <property type="protein sequence ID" value="RWS04839.1"/>
    <property type="molecule type" value="Genomic_DNA"/>
</dbReference>
<keyword evidence="6 7" id="KW-0539">Nucleus</keyword>
<dbReference type="STRING" id="1965070.A0A443QPI0"/>
<comment type="similarity">
    <text evidence="2 7">Belongs to the C1D family.</text>
</comment>
<reference evidence="8 9" key="1">
    <citation type="journal article" date="2018" name="Gigascience">
        <title>Genomes of trombidid mites reveal novel predicted allergens and laterally-transferred genes associated with secondary metabolism.</title>
        <authorList>
            <person name="Dong X."/>
            <person name="Chaisiri K."/>
            <person name="Xia D."/>
            <person name="Armstrong S.D."/>
            <person name="Fang Y."/>
            <person name="Donnelly M.J."/>
            <person name="Kadowaki T."/>
            <person name="McGarry J.W."/>
            <person name="Darby A.C."/>
            <person name="Makepeace B.L."/>
        </authorList>
    </citation>
    <scope>NUCLEOTIDE SEQUENCE [LARGE SCALE GENOMIC DNA]</scope>
    <source>
        <strain evidence="8">UoL-WK</strain>
    </source>
</reference>
<evidence type="ECO:0000313" key="8">
    <source>
        <dbReference type="EMBL" id="RWS04839.1"/>
    </source>
</evidence>
<dbReference type="Pfam" id="PF04000">
    <property type="entry name" value="Sas10_Utp3"/>
    <property type="match status" value="1"/>
</dbReference>
<evidence type="ECO:0000256" key="7">
    <source>
        <dbReference type="RuleBase" id="RU368003"/>
    </source>
</evidence>
<dbReference type="GO" id="GO:0003677">
    <property type="term" value="F:DNA binding"/>
    <property type="evidence" value="ECO:0007669"/>
    <property type="project" value="UniProtKB-KW"/>
</dbReference>
<dbReference type="Proteomes" id="UP000285301">
    <property type="component" value="Unassembled WGS sequence"/>
</dbReference>
<sequence length="148" mass="17220">MAREAKESSSLSEELKNKLKQLHCALNDLKQCLTPLTDDQYSKLKEKAKDNPLDMAIIDITMAYSINSLFWMYLITNGVDPQQHSIKRELERLKALMLRLKEIKDKSKAPKLDVIASKRFIRNALWQANDEPNESDSKRKNKRQKCNE</sequence>
<evidence type="ECO:0000256" key="2">
    <source>
        <dbReference type="ARBA" id="ARBA00009154"/>
    </source>
</evidence>
<dbReference type="AlphaFoldDB" id="A0A443QPI0"/>
<dbReference type="InterPro" id="IPR007146">
    <property type="entry name" value="Sas10/Utp3/C1D"/>
</dbReference>
<dbReference type="GO" id="GO:0005737">
    <property type="term" value="C:cytoplasm"/>
    <property type="evidence" value="ECO:0007669"/>
    <property type="project" value="UniProtKB-SubCell"/>
</dbReference>
<comment type="subcellular location">
    <subcellularLocation>
        <location evidence="7">Cytoplasm</location>
    </subcellularLocation>
    <subcellularLocation>
        <location evidence="7">Nucleus</location>
        <location evidence="7">Nucleolus</location>
    </subcellularLocation>
    <subcellularLocation>
        <location evidence="1 7">Nucleus</location>
    </subcellularLocation>
</comment>
<evidence type="ECO:0000256" key="6">
    <source>
        <dbReference type="ARBA" id="ARBA00023242"/>
    </source>
</evidence>
<dbReference type="PANTHER" id="PTHR15341">
    <property type="entry name" value="SUN-COR STEROID HORMONE RECEPTOR CO-REPRESSOR"/>
    <property type="match status" value="1"/>
</dbReference>
<name>A0A443QPI0_9ACAR</name>
<comment type="function">
    <text evidence="7">Plays a role in the recruitment of the exosome to pre-rRNA to mediate the 3'-5' end processing of the 5.8S rRNA.</text>
</comment>
<keyword evidence="5 7" id="KW-0694">RNA-binding</keyword>
<keyword evidence="9" id="KW-1185">Reference proteome</keyword>
<evidence type="ECO:0000256" key="4">
    <source>
        <dbReference type="ARBA" id="ARBA00022552"/>
    </source>
</evidence>
<keyword evidence="7" id="KW-0238">DNA-binding</keyword>
<comment type="caution">
    <text evidence="8">The sequence shown here is derived from an EMBL/GenBank/DDBJ whole genome shotgun (WGS) entry which is preliminary data.</text>
</comment>
<evidence type="ECO:0000256" key="5">
    <source>
        <dbReference type="ARBA" id="ARBA00022884"/>
    </source>
</evidence>
<dbReference type="GO" id="GO:0010468">
    <property type="term" value="P:regulation of gene expression"/>
    <property type="evidence" value="ECO:0007669"/>
    <property type="project" value="TreeGrafter"/>
</dbReference>
<dbReference type="PANTHER" id="PTHR15341:SF3">
    <property type="entry name" value="NUCLEAR NUCLEIC ACID-BINDING PROTEIN C1D"/>
    <property type="match status" value="1"/>
</dbReference>
<dbReference type="OrthoDB" id="1421013at2759"/>
<keyword evidence="8" id="KW-0675">Receptor</keyword>
<gene>
    <name evidence="8" type="ORF">B4U79_06427</name>
</gene>
<protein>
    <recommendedName>
        <fullName evidence="3 7">Nuclear nucleic acid-binding protein C1D</fullName>
    </recommendedName>
</protein>
<dbReference type="GO" id="GO:0000178">
    <property type="term" value="C:exosome (RNase complex)"/>
    <property type="evidence" value="ECO:0007669"/>
    <property type="project" value="TreeGrafter"/>
</dbReference>
<evidence type="ECO:0000256" key="3">
    <source>
        <dbReference type="ARBA" id="ARBA00015212"/>
    </source>
</evidence>
<evidence type="ECO:0000256" key="1">
    <source>
        <dbReference type="ARBA" id="ARBA00004123"/>
    </source>
</evidence>
<dbReference type="GO" id="GO:0000460">
    <property type="term" value="P:maturation of 5.8S rRNA"/>
    <property type="evidence" value="ECO:0007669"/>
    <property type="project" value="TreeGrafter"/>
</dbReference>
<dbReference type="GO" id="GO:0003723">
    <property type="term" value="F:RNA binding"/>
    <property type="evidence" value="ECO:0007669"/>
    <property type="project" value="UniProtKB-UniRule"/>
</dbReference>
<comment type="subunit">
    <text evidence="7">Monomer and homodimer.</text>
</comment>
<dbReference type="GO" id="GO:0005730">
    <property type="term" value="C:nucleolus"/>
    <property type="evidence" value="ECO:0007669"/>
    <property type="project" value="UniProtKB-SubCell"/>
</dbReference>
<proteinExistence type="inferred from homology"/>
<keyword evidence="7" id="KW-0963">Cytoplasm</keyword>
<keyword evidence="4 7" id="KW-0698">rRNA processing</keyword>
<accession>A0A443QPI0</accession>